<comment type="caution">
    <text evidence="2">The sequence shown here is derived from an EMBL/GenBank/DDBJ whole genome shotgun (WGS) entry which is preliminary data.</text>
</comment>
<feature type="region of interest" description="Disordered" evidence="1">
    <location>
        <begin position="55"/>
        <end position="103"/>
    </location>
</feature>
<reference evidence="2 3" key="1">
    <citation type="journal article" date="2018" name="Sci. Rep.">
        <title>Genomic signatures of local adaptation to the degree of environmental predictability in rotifers.</title>
        <authorList>
            <person name="Franch-Gras L."/>
            <person name="Hahn C."/>
            <person name="Garcia-Roger E.M."/>
            <person name="Carmona M.J."/>
            <person name="Serra M."/>
            <person name="Gomez A."/>
        </authorList>
    </citation>
    <scope>NUCLEOTIDE SEQUENCE [LARGE SCALE GENOMIC DNA]</scope>
    <source>
        <strain evidence="2">HYR1</strain>
    </source>
</reference>
<name>A0A3M7PGS2_BRAPC</name>
<organism evidence="2 3">
    <name type="scientific">Brachionus plicatilis</name>
    <name type="common">Marine rotifer</name>
    <name type="synonym">Brachionus muelleri</name>
    <dbReference type="NCBI Taxonomy" id="10195"/>
    <lineage>
        <taxon>Eukaryota</taxon>
        <taxon>Metazoa</taxon>
        <taxon>Spiralia</taxon>
        <taxon>Gnathifera</taxon>
        <taxon>Rotifera</taxon>
        <taxon>Eurotatoria</taxon>
        <taxon>Monogononta</taxon>
        <taxon>Pseudotrocha</taxon>
        <taxon>Ploima</taxon>
        <taxon>Brachionidae</taxon>
        <taxon>Brachionus</taxon>
    </lineage>
</organism>
<dbReference type="AlphaFoldDB" id="A0A3M7PGS2"/>
<sequence>YKIGDWVLANHPKLKKGLSQGIARKYYGPFEIVGVNPNGVDYFIKRTNAKIKQEIESNEDENNQTNKISNNKTSKTKRHKKTKVKRAKIINTSTDDESSDKPRYNLRRKRLINDLKTSNKTMVKTLDFSSSDEETLAQIKQKLKF</sequence>
<feature type="non-terminal residue" evidence="2">
    <location>
        <position position="1"/>
    </location>
</feature>
<feature type="compositionally biased region" description="Low complexity" evidence="1">
    <location>
        <begin position="63"/>
        <end position="73"/>
    </location>
</feature>
<keyword evidence="3" id="KW-1185">Reference proteome</keyword>
<protein>
    <submittedName>
        <fullName evidence="2">Uncharacterized protein</fullName>
    </submittedName>
</protein>
<proteinExistence type="predicted"/>
<evidence type="ECO:0000256" key="1">
    <source>
        <dbReference type="SAM" id="MobiDB-lite"/>
    </source>
</evidence>
<feature type="compositionally biased region" description="Basic residues" evidence="1">
    <location>
        <begin position="74"/>
        <end position="88"/>
    </location>
</feature>
<evidence type="ECO:0000313" key="2">
    <source>
        <dbReference type="EMBL" id="RMZ97920.1"/>
    </source>
</evidence>
<dbReference type="EMBL" id="REGN01011101">
    <property type="protein sequence ID" value="RMZ97920.1"/>
    <property type="molecule type" value="Genomic_DNA"/>
</dbReference>
<accession>A0A3M7PGS2</accession>
<evidence type="ECO:0000313" key="3">
    <source>
        <dbReference type="Proteomes" id="UP000276133"/>
    </source>
</evidence>
<gene>
    <name evidence="2" type="ORF">BpHYR1_022518</name>
</gene>
<dbReference type="Proteomes" id="UP000276133">
    <property type="component" value="Unassembled WGS sequence"/>
</dbReference>